<reference evidence="1" key="1">
    <citation type="submission" date="2020-08" db="EMBL/GenBank/DDBJ databases">
        <title>Plant Genome Project.</title>
        <authorList>
            <person name="Zhang R.-G."/>
        </authorList>
    </citation>
    <scope>NUCLEOTIDE SEQUENCE</scope>
    <source>
        <strain evidence="1">WSP0</strain>
        <tissue evidence="1">Leaf</tissue>
    </source>
</reference>
<proteinExistence type="predicted"/>
<gene>
    <name evidence="1" type="ORF">RHGRI_003396</name>
</gene>
<protein>
    <submittedName>
        <fullName evidence="1">Uncharacterized protein</fullName>
    </submittedName>
</protein>
<evidence type="ECO:0000313" key="2">
    <source>
        <dbReference type="Proteomes" id="UP000823749"/>
    </source>
</evidence>
<accession>A0AAV6L5V2</accession>
<evidence type="ECO:0000313" key="1">
    <source>
        <dbReference type="EMBL" id="KAG5560086.1"/>
    </source>
</evidence>
<name>A0AAV6L5V2_9ERIC</name>
<dbReference type="Proteomes" id="UP000823749">
    <property type="component" value="Chromosome 2"/>
</dbReference>
<comment type="caution">
    <text evidence="1">The sequence shown here is derived from an EMBL/GenBank/DDBJ whole genome shotgun (WGS) entry which is preliminary data.</text>
</comment>
<dbReference type="AlphaFoldDB" id="A0AAV6L5V2"/>
<dbReference type="EMBL" id="JACTNZ010000002">
    <property type="protein sequence ID" value="KAG5560086.1"/>
    <property type="molecule type" value="Genomic_DNA"/>
</dbReference>
<organism evidence="1 2">
    <name type="scientific">Rhododendron griersonianum</name>
    <dbReference type="NCBI Taxonomy" id="479676"/>
    <lineage>
        <taxon>Eukaryota</taxon>
        <taxon>Viridiplantae</taxon>
        <taxon>Streptophyta</taxon>
        <taxon>Embryophyta</taxon>
        <taxon>Tracheophyta</taxon>
        <taxon>Spermatophyta</taxon>
        <taxon>Magnoliopsida</taxon>
        <taxon>eudicotyledons</taxon>
        <taxon>Gunneridae</taxon>
        <taxon>Pentapetalae</taxon>
        <taxon>asterids</taxon>
        <taxon>Ericales</taxon>
        <taxon>Ericaceae</taxon>
        <taxon>Ericoideae</taxon>
        <taxon>Rhodoreae</taxon>
        <taxon>Rhododendron</taxon>
    </lineage>
</organism>
<sequence length="126" mass="13877">MENEQNVASPPRLLFLWAFLRKAKPETEPSSVDIVVSASPLCYSCSLGMKSYYSSGFLSLSVFKTSALPSSSFAPAKLSPASASHQRSSLSEIMVVAGKFFSWVGFDWWIVGFSSNFWEWVSICGN</sequence>
<keyword evidence="2" id="KW-1185">Reference proteome</keyword>